<name>A0A6N2K8Z2_SALVM</name>
<organism evidence="1">
    <name type="scientific">Salix viminalis</name>
    <name type="common">Common osier</name>
    <name type="synonym">Basket willow</name>
    <dbReference type="NCBI Taxonomy" id="40686"/>
    <lineage>
        <taxon>Eukaryota</taxon>
        <taxon>Viridiplantae</taxon>
        <taxon>Streptophyta</taxon>
        <taxon>Embryophyta</taxon>
        <taxon>Tracheophyta</taxon>
        <taxon>Spermatophyta</taxon>
        <taxon>Magnoliopsida</taxon>
        <taxon>eudicotyledons</taxon>
        <taxon>Gunneridae</taxon>
        <taxon>Pentapetalae</taxon>
        <taxon>rosids</taxon>
        <taxon>fabids</taxon>
        <taxon>Malpighiales</taxon>
        <taxon>Salicaceae</taxon>
        <taxon>Saliceae</taxon>
        <taxon>Salix</taxon>
    </lineage>
</organism>
<accession>A0A6N2K8Z2</accession>
<proteinExistence type="predicted"/>
<protein>
    <submittedName>
        <fullName evidence="1">Uncharacterized protein</fullName>
    </submittedName>
</protein>
<dbReference type="AlphaFoldDB" id="A0A6N2K8Z2"/>
<sequence length="204" mass="22752">MVVCSFMKMPNLILQTSYSFVLLNRGQTAGAVDVFKRWGFKKELQNSSSLCTAYFWALIGYIVSPATKSLNTVQVPPYTSVTPAVPYMLTGLARCSVGPKISCGARNDINAQTFQLLRYHKPIKIGTLFSPLSLYCPPCLRLKTNLSKPISYPHISFTTSKSNRFKGKTVVFRGNSSDITNKFQFLDENGVVDDMDGYLNYLSL</sequence>
<dbReference type="PANTHER" id="PTHR36046:SF1">
    <property type="entry name" value="DUF6737 DOMAIN-CONTAINING PROTEIN"/>
    <property type="match status" value="1"/>
</dbReference>
<dbReference type="EMBL" id="CAADRP010000202">
    <property type="protein sequence ID" value="VFU24876.1"/>
    <property type="molecule type" value="Genomic_DNA"/>
</dbReference>
<gene>
    <name evidence="1" type="ORF">SVIM_LOCUS51210</name>
</gene>
<reference evidence="1" key="1">
    <citation type="submission" date="2019-03" db="EMBL/GenBank/DDBJ databases">
        <authorList>
            <person name="Mank J."/>
            <person name="Almeida P."/>
        </authorList>
    </citation>
    <scope>NUCLEOTIDE SEQUENCE</scope>
    <source>
        <strain evidence="1">78183</strain>
    </source>
</reference>
<dbReference type="PANTHER" id="PTHR36046">
    <property type="entry name" value="PROTEIN, PUTATIVE-RELATED"/>
    <property type="match status" value="1"/>
</dbReference>
<dbReference type="GO" id="GO:0009507">
    <property type="term" value="C:chloroplast"/>
    <property type="evidence" value="ECO:0007669"/>
    <property type="project" value="TreeGrafter"/>
</dbReference>
<evidence type="ECO:0000313" key="1">
    <source>
        <dbReference type="EMBL" id="VFU24876.1"/>
    </source>
</evidence>